<proteinExistence type="predicted"/>
<dbReference type="AlphaFoldDB" id="A0A3M3ZW54"/>
<sequence>MEKTASFFGHVDISFCLKALTSEEDTALYNRALNLLSHGKYAIHEPTEMGEDNKNLFRRILSDFISTFKFALPDLLDAPQAAVPPAPVPAPTTEANT</sequence>
<evidence type="ECO:0000313" key="2">
    <source>
        <dbReference type="Proteomes" id="UP000281604"/>
    </source>
</evidence>
<reference evidence="1 2" key="1">
    <citation type="submission" date="2018-08" db="EMBL/GenBank/DDBJ databases">
        <title>Recombination of ecologically and evolutionarily significant loci maintains genetic cohesion in the Pseudomonas syringae species complex.</title>
        <authorList>
            <person name="Dillon M."/>
            <person name="Thakur S."/>
            <person name="Almeida R.N.D."/>
            <person name="Weir B.S."/>
            <person name="Guttman D.S."/>
        </authorList>
    </citation>
    <scope>NUCLEOTIDE SEQUENCE [LARGE SCALE GENOMIC DNA]</scope>
    <source>
        <strain evidence="1 2">ICMP 3706</strain>
    </source>
</reference>
<dbReference type="EMBL" id="RBQE01000501">
    <property type="protein sequence ID" value="RMO98876.1"/>
    <property type="molecule type" value="Genomic_DNA"/>
</dbReference>
<protein>
    <submittedName>
        <fullName evidence="1">Uncharacterized protein</fullName>
    </submittedName>
</protein>
<name>A0A3M3ZW54_9PSED</name>
<organism evidence="1 2">
    <name type="scientific">Pseudomonas syringae pv. persicae</name>
    <dbReference type="NCBI Taxonomy" id="237306"/>
    <lineage>
        <taxon>Bacteria</taxon>
        <taxon>Pseudomonadati</taxon>
        <taxon>Pseudomonadota</taxon>
        <taxon>Gammaproteobacteria</taxon>
        <taxon>Pseudomonadales</taxon>
        <taxon>Pseudomonadaceae</taxon>
        <taxon>Pseudomonas</taxon>
    </lineage>
</organism>
<dbReference type="Proteomes" id="UP000281604">
    <property type="component" value="Unassembled WGS sequence"/>
</dbReference>
<comment type="caution">
    <text evidence="1">The sequence shown here is derived from an EMBL/GenBank/DDBJ whole genome shotgun (WGS) entry which is preliminary data.</text>
</comment>
<accession>A0A3M3ZW54</accession>
<gene>
    <name evidence="1" type="ORF">ALQ30_200534</name>
</gene>
<evidence type="ECO:0000313" key="1">
    <source>
        <dbReference type="EMBL" id="RMO98876.1"/>
    </source>
</evidence>